<gene>
    <name evidence="1" type="ORF">OWV82_022169</name>
</gene>
<comment type="caution">
    <text evidence="1">The sequence shown here is derived from an EMBL/GenBank/DDBJ whole genome shotgun (WGS) entry which is preliminary data.</text>
</comment>
<keyword evidence="2" id="KW-1185">Reference proteome</keyword>
<name>A0ACC1X283_MELAZ</name>
<protein>
    <submittedName>
        <fullName evidence="1">Late embryogenesis abundant (LEA) hydroxyproline-rich glycoprotein family</fullName>
    </submittedName>
</protein>
<accession>A0ACC1X283</accession>
<dbReference type="Proteomes" id="UP001164539">
    <property type="component" value="Chromosome 12"/>
</dbReference>
<organism evidence="1 2">
    <name type="scientific">Melia azedarach</name>
    <name type="common">Chinaberry tree</name>
    <dbReference type="NCBI Taxonomy" id="155640"/>
    <lineage>
        <taxon>Eukaryota</taxon>
        <taxon>Viridiplantae</taxon>
        <taxon>Streptophyta</taxon>
        <taxon>Embryophyta</taxon>
        <taxon>Tracheophyta</taxon>
        <taxon>Spermatophyta</taxon>
        <taxon>Magnoliopsida</taxon>
        <taxon>eudicotyledons</taxon>
        <taxon>Gunneridae</taxon>
        <taxon>Pentapetalae</taxon>
        <taxon>rosids</taxon>
        <taxon>malvids</taxon>
        <taxon>Sapindales</taxon>
        <taxon>Meliaceae</taxon>
        <taxon>Melia</taxon>
    </lineage>
</organism>
<proteinExistence type="predicted"/>
<reference evidence="1 2" key="1">
    <citation type="journal article" date="2023" name="Science">
        <title>Complex scaffold remodeling in plant triterpene biosynthesis.</title>
        <authorList>
            <person name="De La Pena R."/>
            <person name="Hodgson H."/>
            <person name="Liu J.C."/>
            <person name="Stephenson M.J."/>
            <person name="Martin A.C."/>
            <person name="Owen C."/>
            <person name="Harkess A."/>
            <person name="Leebens-Mack J."/>
            <person name="Jimenez L.E."/>
            <person name="Osbourn A."/>
            <person name="Sattely E.S."/>
        </authorList>
    </citation>
    <scope>NUCLEOTIDE SEQUENCE [LARGE SCALE GENOMIC DNA]</scope>
    <source>
        <strain evidence="2">cv. JPN11</strain>
        <tissue evidence="1">Leaf</tissue>
    </source>
</reference>
<sequence length="243" mass="26816">MATSAEVQTNKPPVVTGYPVAYAYAVPQPQPQPQPQVVPAYYENSYPNRRERSTLLCRLILFVIVILAIMGLASFIMWLIIRPKLPEFRVDSASISQLNATSTNSSLTATWKFSLSVKNPNSKLDVSYNPLEASVLYGEWELDKTLLAPFSQGKGNETRVDFPLAVVSEYVGEGVVSGIRSEKARGEVEFGVEIYGWVRFTAGWWSMRWHYMRVSCDGVRIGVSNDGGTAGNLGIAALPMDGK</sequence>
<dbReference type="EMBL" id="CM051405">
    <property type="protein sequence ID" value="KAJ4705384.1"/>
    <property type="molecule type" value="Genomic_DNA"/>
</dbReference>
<evidence type="ECO:0000313" key="2">
    <source>
        <dbReference type="Proteomes" id="UP001164539"/>
    </source>
</evidence>
<evidence type="ECO:0000313" key="1">
    <source>
        <dbReference type="EMBL" id="KAJ4705384.1"/>
    </source>
</evidence>